<dbReference type="GO" id="GO:0004657">
    <property type="term" value="F:proline dehydrogenase activity"/>
    <property type="evidence" value="ECO:0007669"/>
    <property type="project" value="TreeGrafter"/>
</dbReference>
<comment type="caution">
    <text evidence="7">The sequence shown here is derived from an EMBL/GenBank/DDBJ whole genome shotgun (WGS) entry which is preliminary data.</text>
</comment>
<dbReference type="OrthoDB" id="2219495at2759"/>
<evidence type="ECO:0000256" key="5">
    <source>
        <dbReference type="ARBA" id="ARBA00023002"/>
    </source>
</evidence>
<dbReference type="GO" id="GO:0050031">
    <property type="term" value="F:L-pipecolate oxidase activity"/>
    <property type="evidence" value="ECO:0007669"/>
    <property type="project" value="TreeGrafter"/>
</dbReference>
<evidence type="ECO:0000256" key="1">
    <source>
        <dbReference type="ARBA" id="ARBA00001974"/>
    </source>
</evidence>
<dbReference type="SUPFAM" id="SSF51905">
    <property type="entry name" value="FAD/NAD(P)-binding domain"/>
    <property type="match status" value="1"/>
</dbReference>
<dbReference type="GO" id="GO:0008115">
    <property type="term" value="F:sarcosine oxidase activity"/>
    <property type="evidence" value="ECO:0007669"/>
    <property type="project" value="TreeGrafter"/>
</dbReference>
<dbReference type="InterPro" id="IPR006076">
    <property type="entry name" value="FAD-dep_OxRdtase"/>
</dbReference>
<reference evidence="7 8" key="1">
    <citation type="journal article" date="2018" name="IMA Fungus">
        <title>IMA Genome-F 9: Draft genome sequence of Annulohypoxylon stygium, Aspergillus mulundensis, Berkeleyomyces basicola (syn. Thielaviopsis basicola), Ceratocystis smalleyi, two Cercospora beticola strains, Coleophoma cylindrospora, Fusarium fracticaudum, Phialophora cf. hyalina, and Morchella septimelata.</title>
        <authorList>
            <person name="Wingfield B.D."/>
            <person name="Bills G.F."/>
            <person name="Dong Y."/>
            <person name="Huang W."/>
            <person name="Nel W.J."/>
            <person name="Swalarsk-Parry B.S."/>
            <person name="Vaghefi N."/>
            <person name="Wilken P.M."/>
            <person name="An Z."/>
            <person name="de Beer Z.W."/>
            <person name="De Vos L."/>
            <person name="Chen L."/>
            <person name="Duong T.A."/>
            <person name="Gao Y."/>
            <person name="Hammerbacher A."/>
            <person name="Kikkert J.R."/>
            <person name="Li Y."/>
            <person name="Li H."/>
            <person name="Li K."/>
            <person name="Li Q."/>
            <person name="Liu X."/>
            <person name="Ma X."/>
            <person name="Naidoo K."/>
            <person name="Pethybridge S.J."/>
            <person name="Sun J."/>
            <person name="Steenkamp E.T."/>
            <person name="van der Nest M.A."/>
            <person name="van Wyk S."/>
            <person name="Wingfield M.J."/>
            <person name="Xiong C."/>
            <person name="Yue Q."/>
            <person name="Zhang X."/>
        </authorList>
    </citation>
    <scope>NUCLEOTIDE SEQUENCE [LARGE SCALE GENOMIC DNA]</scope>
    <source>
        <strain evidence="7 8">BP5796</strain>
    </source>
</reference>
<dbReference type="Proteomes" id="UP000256328">
    <property type="component" value="Unassembled WGS sequence"/>
</dbReference>
<feature type="domain" description="FAD dependent oxidoreductase" evidence="6">
    <location>
        <begin position="9"/>
        <end position="77"/>
    </location>
</feature>
<evidence type="ECO:0000259" key="6">
    <source>
        <dbReference type="Pfam" id="PF01266"/>
    </source>
</evidence>
<dbReference type="GO" id="GO:0050660">
    <property type="term" value="F:flavin adenine dinucleotide binding"/>
    <property type="evidence" value="ECO:0007669"/>
    <property type="project" value="InterPro"/>
</dbReference>
<evidence type="ECO:0000313" key="7">
    <source>
        <dbReference type="EMBL" id="RDW92112.1"/>
    </source>
</evidence>
<evidence type="ECO:0000256" key="4">
    <source>
        <dbReference type="ARBA" id="ARBA00022827"/>
    </source>
</evidence>
<keyword evidence="5" id="KW-0560">Oxidoreductase</keyword>
<dbReference type="PANTHER" id="PTHR10961:SF46">
    <property type="entry name" value="PEROXISOMAL SARCOSINE OXIDASE"/>
    <property type="match status" value="1"/>
</dbReference>
<sequence length="78" mass="8649">MSEHFPRSLIIIGAGLFGLLTDLAIARRYPNTKVTIIDRHIPPVEDGTSVNTSRILCPDYVDPVYTKLANKAQALIKE</sequence>
<dbReference type="EMBL" id="PDLN01000002">
    <property type="protein sequence ID" value="RDW92112.1"/>
    <property type="molecule type" value="Genomic_DNA"/>
</dbReference>
<proteinExistence type="inferred from homology"/>
<comment type="cofactor">
    <cofactor evidence="1">
        <name>FAD</name>
        <dbReference type="ChEBI" id="CHEBI:57692"/>
    </cofactor>
</comment>
<protein>
    <recommendedName>
        <fullName evidence="6">FAD dependent oxidoreductase domain-containing protein</fullName>
    </recommendedName>
</protein>
<name>A0A3D8T0L5_9HELO</name>
<evidence type="ECO:0000256" key="3">
    <source>
        <dbReference type="ARBA" id="ARBA00022630"/>
    </source>
</evidence>
<keyword evidence="4" id="KW-0274">FAD</keyword>
<gene>
    <name evidence="7" type="ORF">BP5796_01506</name>
</gene>
<keyword evidence="3" id="KW-0285">Flavoprotein</keyword>
<dbReference type="InterPro" id="IPR036188">
    <property type="entry name" value="FAD/NAD-bd_sf"/>
</dbReference>
<dbReference type="Pfam" id="PF01266">
    <property type="entry name" value="DAO"/>
    <property type="match status" value="1"/>
</dbReference>
<dbReference type="Gene3D" id="3.50.50.60">
    <property type="entry name" value="FAD/NAD(P)-binding domain"/>
    <property type="match status" value="1"/>
</dbReference>
<comment type="similarity">
    <text evidence="2">Belongs to the MSOX/MTOX family.</text>
</comment>
<dbReference type="InterPro" id="IPR045170">
    <property type="entry name" value="MTOX"/>
</dbReference>
<accession>A0A3D8T0L5</accession>
<organism evidence="7 8">
    <name type="scientific">Coleophoma crateriformis</name>
    <dbReference type="NCBI Taxonomy" id="565419"/>
    <lineage>
        <taxon>Eukaryota</taxon>
        <taxon>Fungi</taxon>
        <taxon>Dikarya</taxon>
        <taxon>Ascomycota</taxon>
        <taxon>Pezizomycotina</taxon>
        <taxon>Leotiomycetes</taxon>
        <taxon>Helotiales</taxon>
        <taxon>Dermateaceae</taxon>
        <taxon>Coleophoma</taxon>
    </lineage>
</organism>
<evidence type="ECO:0000256" key="2">
    <source>
        <dbReference type="ARBA" id="ARBA00010989"/>
    </source>
</evidence>
<evidence type="ECO:0000313" key="8">
    <source>
        <dbReference type="Proteomes" id="UP000256328"/>
    </source>
</evidence>
<dbReference type="PANTHER" id="PTHR10961">
    <property type="entry name" value="PEROXISOMAL SARCOSINE OXIDASE"/>
    <property type="match status" value="1"/>
</dbReference>
<keyword evidence="8" id="KW-1185">Reference proteome</keyword>
<dbReference type="AlphaFoldDB" id="A0A3D8T0L5"/>